<proteinExistence type="predicted"/>
<dbReference type="AlphaFoldDB" id="A0A5C3NWR3"/>
<name>A0A5C3NWR3_9APHY</name>
<accession>A0A5C3NWR3</accession>
<keyword evidence="2" id="KW-1185">Reference proteome</keyword>
<reference evidence="1 2" key="1">
    <citation type="journal article" date="2019" name="Nat. Ecol. Evol.">
        <title>Megaphylogeny resolves global patterns of mushroom evolution.</title>
        <authorList>
            <person name="Varga T."/>
            <person name="Krizsan K."/>
            <person name="Foldi C."/>
            <person name="Dima B."/>
            <person name="Sanchez-Garcia M."/>
            <person name="Sanchez-Ramirez S."/>
            <person name="Szollosi G.J."/>
            <person name="Szarkandi J.G."/>
            <person name="Papp V."/>
            <person name="Albert L."/>
            <person name="Andreopoulos W."/>
            <person name="Angelini C."/>
            <person name="Antonin V."/>
            <person name="Barry K.W."/>
            <person name="Bougher N.L."/>
            <person name="Buchanan P."/>
            <person name="Buyck B."/>
            <person name="Bense V."/>
            <person name="Catcheside P."/>
            <person name="Chovatia M."/>
            <person name="Cooper J."/>
            <person name="Damon W."/>
            <person name="Desjardin D."/>
            <person name="Finy P."/>
            <person name="Geml J."/>
            <person name="Haridas S."/>
            <person name="Hughes K."/>
            <person name="Justo A."/>
            <person name="Karasinski D."/>
            <person name="Kautmanova I."/>
            <person name="Kiss B."/>
            <person name="Kocsube S."/>
            <person name="Kotiranta H."/>
            <person name="LaButti K.M."/>
            <person name="Lechner B.E."/>
            <person name="Liimatainen K."/>
            <person name="Lipzen A."/>
            <person name="Lukacs Z."/>
            <person name="Mihaltcheva S."/>
            <person name="Morgado L.N."/>
            <person name="Niskanen T."/>
            <person name="Noordeloos M.E."/>
            <person name="Ohm R.A."/>
            <person name="Ortiz-Santana B."/>
            <person name="Ovrebo C."/>
            <person name="Racz N."/>
            <person name="Riley R."/>
            <person name="Savchenko A."/>
            <person name="Shiryaev A."/>
            <person name="Soop K."/>
            <person name="Spirin V."/>
            <person name="Szebenyi C."/>
            <person name="Tomsovsky M."/>
            <person name="Tulloss R.E."/>
            <person name="Uehling J."/>
            <person name="Grigoriev I.V."/>
            <person name="Vagvolgyi C."/>
            <person name="Papp T."/>
            <person name="Martin F.M."/>
            <person name="Miettinen O."/>
            <person name="Hibbett D.S."/>
            <person name="Nagy L.G."/>
        </authorList>
    </citation>
    <scope>NUCLEOTIDE SEQUENCE [LARGE SCALE GENOMIC DNA]</scope>
    <source>
        <strain evidence="1 2">HHB13444</strain>
    </source>
</reference>
<gene>
    <name evidence="1" type="ORF">K466DRAFT_604682</name>
</gene>
<sequence>MTTKCIGNDKVEFADQYFPEPPAFDTSPKPVFLVNPFEELQNANTLDEKTLQDKF</sequence>
<feature type="non-terminal residue" evidence="1">
    <location>
        <position position="55"/>
    </location>
</feature>
<dbReference type="Proteomes" id="UP000308197">
    <property type="component" value="Unassembled WGS sequence"/>
</dbReference>
<evidence type="ECO:0000313" key="1">
    <source>
        <dbReference type="EMBL" id="TFK81219.1"/>
    </source>
</evidence>
<dbReference type="InParanoid" id="A0A5C3NWR3"/>
<evidence type="ECO:0000313" key="2">
    <source>
        <dbReference type="Proteomes" id="UP000308197"/>
    </source>
</evidence>
<organism evidence="1 2">
    <name type="scientific">Polyporus arcularius HHB13444</name>
    <dbReference type="NCBI Taxonomy" id="1314778"/>
    <lineage>
        <taxon>Eukaryota</taxon>
        <taxon>Fungi</taxon>
        <taxon>Dikarya</taxon>
        <taxon>Basidiomycota</taxon>
        <taxon>Agaricomycotina</taxon>
        <taxon>Agaricomycetes</taxon>
        <taxon>Polyporales</taxon>
        <taxon>Polyporaceae</taxon>
        <taxon>Polyporus</taxon>
    </lineage>
</organism>
<protein>
    <submittedName>
        <fullName evidence="1">Uncharacterized protein</fullName>
    </submittedName>
</protein>
<dbReference type="EMBL" id="ML211637">
    <property type="protein sequence ID" value="TFK81219.1"/>
    <property type="molecule type" value="Genomic_DNA"/>
</dbReference>